<evidence type="ECO:0000256" key="2">
    <source>
        <dbReference type="ARBA" id="ARBA00023125"/>
    </source>
</evidence>
<evidence type="ECO:0000313" key="6">
    <source>
        <dbReference type="Proteomes" id="UP001056681"/>
    </source>
</evidence>
<feature type="domain" description="HTH araC/xylS-type" evidence="4">
    <location>
        <begin position="149"/>
        <end position="251"/>
    </location>
</feature>
<evidence type="ECO:0000313" key="5">
    <source>
        <dbReference type="EMBL" id="URL58699.1"/>
    </source>
</evidence>
<dbReference type="InterPro" id="IPR009057">
    <property type="entry name" value="Homeodomain-like_sf"/>
</dbReference>
<organism evidence="5 6">
    <name type="scientific">Luteibacter flocculans</name>
    <dbReference type="NCBI Taxonomy" id="2780091"/>
    <lineage>
        <taxon>Bacteria</taxon>
        <taxon>Pseudomonadati</taxon>
        <taxon>Pseudomonadota</taxon>
        <taxon>Gammaproteobacteria</taxon>
        <taxon>Lysobacterales</taxon>
        <taxon>Rhodanobacteraceae</taxon>
        <taxon>Luteibacter</taxon>
    </lineage>
</organism>
<dbReference type="SMART" id="SM00342">
    <property type="entry name" value="HTH_ARAC"/>
    <property type="match status" value="1"/>
</dbReference>
<accession>A0ABY4T353</accession>
<evidence type="ECO:0000256" key="1">
    <source>
        <dbReference type="ARBA" id="ARBA00023015"/>
    </source>
</evidence>
<dbReference type="InterPro" id="IPR050204">
    <property type="entry name" value="AraC_XylS_family_regulators"/>
</dbReference>
<proteinExistence type="predicted"/>
<keyword evidence="2" id="KW-0238">DNA-binding</keyword>
<dbReference type="EMBL" id="CP063231">
    <property type="protein sequence ID" value="URL58699.1"/>
    <property type="molecule type" value="Genomic_DNA"/>
</dbReference>
<protein>
    <submittedName>
        <fullName evidence="5">AraC family transcriptional regulator</fullName>
    </submittedName>
</protein>
<keyword evidence="6" id="KW-1185">Reference proteome</keyword>
<dbReference type="InterPro" id="IPR018060">
    <property type="entry name" value="HTH_AraC"/>
</dbReference>
<sequence>MRYRYIEQPACDDAPDAVIEALWETSILSPGTYVVLPDGRLDLVARCDVTVAGEERVVSVAIIGASSRPSRLPVEKDQWFIGARYSPGFGACLGVVPSRVADAALRGDDVLTALGDDLGDLMQARGLPQIRDAFRALALRRAAMAAALPDAARIAIERLHHSAGTVAISELASITGTPERTLRRHVRQAIGLPPKTFAGILRFHKAMRLMSAKPAPMLADVAAACGYSDQAHLTRECQRFGGFTPGQRLPVTLVTMPLGSLAD</sequence>
<dbReference type="PROSITE" id="PS01124">
    <property type="entry name" value="HTH_ARAC_FAMILY_2"/>
    <property type="match status" value="1"/>
</dbReference>
<dbReference type="SUPFAM" id="SSF46689">
    <property type="entry name" value="Homeodomain-like"/>
    <property type="match status" value="1"/>
</dbReference>
<dbReference type="Gene3D" id="1.10.10.60">
    <property type="entry name" value="Homeodomain-like"/>
    <property type="match status" value="1"/>
</dbReference>
<keyword evidence="1" id="KW-0805">Transcription regulation</keyword>
<reference evidence="5" key="1">
    <citation type="submission" date="2020-10" db="EMBL/GenBank/DDBJ databases">
        <title>Whole-genome sequence of Luteibacter sp. EIF3.</title>
        <authorList>
            <person name="Friedrich I."/>
            <person name="Hertel R."/>
            <person name="Daniel R."/>
        </authorList>
    </citation>
    <scope>NUCLEOTIDE SEQUENCE</scope>
    <source>
        <strain evidence="5">EIF3</strain>
    </source>
</reference>
<dbReference type="Proteomes" id="UP001056681">
    <property type="component" value="Chromosome"/>
</dbReference>
<evidence type="ECO:0000259" key="4">
    <source>
        <dbReference type="PROSITE" id="PS01124"/>
    </source>
</evidence>
<gene>
    <name evidence="5" type="ORF">IM816_00735</name>
</gene>
<dbReference type="Pfam" id="PF12833">
    <property type="entry name" value="HTH_18"/>
    <property type="match status" value="1"/>
</dbReference>
<dbReference type="PANTHER" id="PTHR46796">
    <property type="entry name" value="HTH-TYPE TRANSCRIPTIONAL ACTIVATOR RHAS-RELATED"/>
    <property type="match status" value="1"/>
</dbReference>
<name>A0ABY4T353_9GAMM</name>
<evidence type="ECO:0000256" key="3">
    <source>
        <dbReference type="ARBA" id="ARBA00023163"/>
    </source>
</evidence>
<dbReference type="RefSeq" id="WP_250339389.1">
    <property type="nucleotide sequence ID" value="NZ_CP063231.1"/>
</dbReference>
<keyword evidence="3" id="KW-0804">Transcription</keyword>